<protein>
    <submittedName>
        <fullName evidence="1">Uncharacterized protein</fullName>
    </submittedName>
</protein>
<dbReference type="HOGENOM" id="CLU_2203358_0_0_1"/>
<reference evidence="1" key="1">
    <citation type="submission" date="2013-07" db="EMBL/GenBank/DDBJ databases">
        <title>The genome of an arbuscular mycorrhizal fungus provides insights into the evolution of the oldest plant symbiosis.</title>
        <authorList>
            <consortium name="DOE Joint Genome Institute"/>
            <person name="Tisserant E."/>
            <person name="Malbreil M."/>
            <person name="Kuo A."/>
            <person name="Kohler A."/>
            <person name="Symeonidi A."/>
            <person name="Balestrini R."/>
            <person name="Charron P."/>
            <person name="Duensing N."/>
            <person name="Frei-dit-Frey N."/>
            <person name="Gianinazzi-Pearson V."/>
            <person name="Gilbert B."/>
            <person name="Handa Y."/>
            <person name="Hijri M."/>
            <person name="Kaul R."/>
            <person name="Kawaguchi M."/>
            <person name="Krajinski F."/>
            <person name="Lammers P."/>
            <person name="Lapierre D."/>
            <person name="Masclaux F.G."/>
            <person name="Murat C."/>
            <person name="Morin E."/>
            <person name="Ndikumana S."/>
            <person name="Pagni M."/>
            <person name="Petitpierre D."/>
            <person name="Requena N."/>
            <person name="Rosikiewicz P."/>
            <person name="Riley R."/>
            <person name="Saito K."/>
            <person name="San Clemente H."/>
            <person name="Shapiro H."/>
            <person name="van Tuinen D."/>
            <person name="Becard G."/>
            <person name="Bonfante P."/>
            <person name="Paszkowski U."/>
            <person name="Shachar-Hill Y."/>
            <person name="Young J.P."/>
            <person name="Sanders I.R."/>
            <person name="Henrissat B."/>
            <person name="Rensing S.A."/>
            <person name="Grigoriev I.V."/>
            <person name="Corradi N."/>
            <person name="Roux C."/>
            <person name="Martin F."/>
        </authorList>
    </citation>
    <scope>NUCLEOTIDE SEQUENCE</scope>
    <source>
        <strain evidence="1">DAOM 197198</strain>
    </source>
</reference>
<feature type="non-terminal residue" evidence="1">
    <location>
        <position position="1"/>
    </location>
</feature>
<gene>
    <name evidence="1" type="ORF">GLOINDRAFT_98373</name>
</gene>
<accession>U9TJA0</accession>
<name>U9TJA0_RHIID</name>
<dbReference type="EMBL" id="KI289407">
    <property type="protein sequence ID" value="ESA08264.1"/>
    <property type="molecule type" value="Genomic_DNA"/>
</dbReference>
<proteinExistence type="predicted"/>
<sequence>FIRLAKLIVLFLRDLRGREDGAYDQINIYHLSASMSSSSSIEVYKNLNKIKSSLMNWLKVAKYISLNLEFDCGHAARSTPRVNATSIIMRQKFKNSSFKLRKRVFIFS</sequence>
<evidence type="ECO:0000313" key="1">
    <source>
        <dbReference type="EMBL" id="ESA08264.1"/>
    </source>
</evidence>
<dbReference type="AlphaFoldDB" id="U9TJA0"/>
<organism evidence="1">
    <name type="scientific">Rhizophagus irregularis (strain DAOM 181602 / DAOM 197198 / MUCL 43194)</name>
    <name type="common">Arbuscular mycorrhizal fungus</name>
    <name type="synonym">Glomus intraradices</name>
    <dbReference type="NCBI Taxonomy" id="747089"/>
    <lineage>
        <taxon>Eukaryota</taxon>
        <taxon>Fungi</taxon>
        <taxon>Fungi incertae sedis</taxon>
        <taxon>Mucoromycota</taxon>
        <taxon>Glomeromycotina</taxon>
        <taxon>Glomeromycetes</taxon>
        <taxon>Glomerales</taxon>
        <taxon>Glomeraceae</taxon>
        <taxon>Rhizophagus</taxon>
    </lineage>
</organism>